<evidence type="ECO:0000256" key="2">
    <source>
        <dbReference type="SAM" id="Phobius"/>
    </source>
</evidence>
<dbReference type="InterPro" id="IPR047958">
    <property type="entry name" value="B-4DMT-like"/>
</dbReference>
<organism evidence="3 4">
    <name type="scientific">Mycobacterium kyorinense</name>
    <dbReference type="NCBI Taxonomy" id="487514"/>
    <lineage>
        <taxon>Bacteria</taxon>
        <taxon>Bacillati</taxon>
        <taxon>Actinomycetota</taxon>
        <taxon>Actinomycetes</taxon>
        <taxon>Mycobacteriales</taxon>
        <taxon>Mycobacteriaceae</taxon>
        <taxon>Mycobacterium</taxon>
    </lineage>
</organism>
<dbReference type="NCBIfam" id="NF037996">
    <property type="entry name" value="B-4DMT"/>
    <property type="match status" value="1"/>
</dbReference>
<feature type="region of interest" description="Disordered" evidence="1">
    <location>
        <begin position="167"/>
        <end position="235"/>
    </location>
</feature>
<accession>A0A1A2ZG84</accession>
<feature type="compositionally biased region" description="Basic and acidic residues" evidence="1">
    <location>
        <begin position="137"/>
        <end position="150"/>
    </location>
</feature>
<keyword evidence="2" id="KW-1133">Transmembrane helix</keyword>
<gene>
    <name evidence="3" type="ORF">A5707_18435</name>
</gene>
<evidence type="ECO:0000256" key="1">
    <source>
        <dbReference type="SAM" id="MobiDB-lite"/>
    </source>
</evidence>
<evidence type="ECO:0000313" key="3">
    <source>
        <dbReference type="EMBL" id="OBI48091.1"/>
    </source>
</evidence>
<keyword evidence="2" id="KW-0812">Transmembrane</keyword>
<comment type="caution">
    <text evidence="3">The sequence shown here is derived from an EMBL/GenBank/DDBJ whole genome shotgun (WGS) entry which is preliminary data.</text>
</comment>
<protein>
    <recommendedName>
        <fullName evidence="5">Transmembrane protein</fullName>
    </recommendedName>
</protein>
<feature type="transmembrane region" description="Helical" evidence="2">
    <location>
        <begin position="75"/>
        <end position="98"/>
    </location>
</feature>
<dbReference type="AlphaFoldDB" id="A0A1A2ZG84"/>
<proteinExistence type="predicted"/>
<feature type="transmembrane region" description="Helical" evidence="2">
    <location>
        <begin position="33"/>
        <end position="54"/>
    </location>
</feature>
<feature type="region of interest" description="Disordered" evidence="1">
    <location>
        <begin position="137"/>
        <end position="156"/>
    </location>
</feature>
<sequence length="235" mass="25074">MTNWMLRGLVFAAAMVVVRLFQGALINAFQTAAAMISIVLLLLFLVGVVVWGVIDGRADARAHPDPDRRDDLAMTWLLAGLVAGILSGAVAWLIGLLYKGLYVGGLINEITTFAAFTALLVFLGGIGGATVGRWRTDRKGDYAPRPGAEEDRVDTDVFAAVRPDDATAAAEGGAMRQEQAGAVATAERDEHTAPQPAYSESPTEEIKLADYDQETAAAAEAEQTEPTPKTEKDQR</sequence>
<reference evidence="4" key="1">
    <citation type="submission" date="2016-06" db="EMBL/GenBank/DDBJ databases">
        <authorList>
            <person name="Sutton G."/>
            <person name="Brinkac L."/>
            <person name="Sanka R."/>
            <person name="Adams M."/>
            <person name="Lau E."/>
            <person name="Sam S."/>
            <person name="Sreng N."/>
            <person name="Him V."/>
            <person name="Kerleguer A."/>
            <person name="Cheng S."/>
        </authorList>
    </citation>
    <scope>NUCLEOTIDE SEQUENCE [LARGE SCALE GENOMIC DNA]</scope>
    <source>
        <strain evidence="4">E861</strain>
    </source>
</reference>
<dbReference type="RefSeq" id="WP_065014029.1">
    <property type="nucleotide sequence ID" value="NZ_LZKJ01000080.1"/>
</dbReference>
<evidence type="ECO:0008006" key="5">
    <source>
        <dbReference type="Google" id="ProtNLM"/>
    </source>
</evidence>
<feature type="compositionally biased region" description="Low complexity" evidence="1">
    <location>
        <begin position="214"/>
        <end position="227"/>
    </location>
</feature>
<dbReference type="EMBL" id="LZKJ01000080">
    <property type="protein sequence ID" value="OBI48091.1"/>
    <property type="molecule type" value="Genomic_DNA"/>
</dbReference>
<evidence type="ECO:0000313" key="4">
    <source>
        <dbReference type="Proteomes" id="UP000093592"/>
    </source>
</evidence>
<keyword evidence="2" id="KW-0472">Membrane</keyword>
<name>A0A1A2ZG84_9MYCO</name>
<feature type="transmembrane region" description="Helical" evidence="2">
    <location>
        <begin position="110"/>
        <end position="131"/>
    </location>
</feature>
<dbReference type="Proteomes" id="UP000093592">
    <property type="component" value="Unassembled WGS sequence"/>
</dbReference>